<dbReference type="PANTHER" id="PTHR30319:SF1">
    <property type="entry name" value="TRANSCRIPTIONAL REPRESSOR PAAX"/>
    <property type="match status" value="1"/>
</dbReference>
<organism evidence="2 3">
    <name type="scientific">Archangium minus</name>
    <dbReference type="NCBI Taxonomy" id="83450"/>
    <lineage>
        <taxon>Bacteria</taxon>
        <taxon>Pseudomonadati</taxon>
        <taxon>Myxococcota</taxon>
        <taxon>Myxococcia</taxon>
        <taxon>Myxococcales</taxon>
        <taxon>Cystobacterineae</taxon>
        <taxon>Archangiaceae</taxon>
        <taxon>Archangium</taxon>
    </lineage>
</organism>
<name>A0ABY9WZ83_9BACT</name>
<evidence type="ECO:0000313" key="2">
    <source>
        <dbReference type="EMBL" id="WNG48445.1"/>
    </source>
</evidence>
<dbReference type="PANTHER" id="PTHR30319">
    <property type="entry name" value="PHENYLACETIC ACID REGULATOR-RELATED TRANSCRIPTIONAL REPRESSOR"/>
    <property type="match status" value="1"/>
</dbReference>
<protein>
    <submittedName>
        <fullName evidence="2">PaaX family transcriptional regulator</fullName>
    </submittedName>
</protein>
<gene>
    <name evidence="2" type="ORF">F0U60_33220</name>
</gene>
<evidence type="ECO:0000313" key="3">
    <source>
        <dbReference type="Proteomes" id="UP001611383"/>
    </source>
</evidence>
<dbReference type="Gene3D" id="1.20.58.1460">
    <property type="match status" value="1"/>
</dbReference>
<sequence>MGAARRRGHQPPRPGLVRALRVRRGADAGGVAAWSALWFPERHRDDARAFRAGRGHVSAEVTPRFVVEALVDANGVADLGRVYDVAVALGIGEQPVRLAIRRMITTGDAEQQGRGRRGTLHLNPAARVRDRHDVAFVHHAYRQDAGEAPWDGAWRLCAFSVPEARRATRDTLRATLVRLGGAALGPGLYVSAHDWDALIDAETADTDGAGLLTRATTSDLRVGDLRDPHAIAARLWPARPVLAAYRPLAALLDNVAAGGADAWGSDEPGRIALALRLAVAFDHALVTDPLLPPELRPAPWPPTELRARFRAVWATVADEEGSARLYTRY</sequence>
<feature type="domain" description="Transcriptional repressor PaaX-like central Cas2-like" evidence="1">
    <location>
        <begin position="148"/>
        <end position="212"/>
    </location>
</feature>
<dbReference type="Pfam" id="PF20803">
    <property type="entry name" value="PaaX_M"/>
    <property type="match status" value="1"/>
</dbReference>
<dbReference type="Gene3D" id="3.30.70.2650">
    <property type="match status" value="1"/>
</dbReference>
<reference evidence="2 3" key="1">
    <citation type="submission" date="2019-08" db="EMBL/GenBank/DDBJ databases">
        <title>Archangium and Cystobacter genomes.</title>
        <authorList>
            <person name="Chen I.-C.K."/>
            <person name="Wielgoss S."/>
        </authorList>
    </citation>
    <scope>NUCLEOTIDE SEQUENCE [LARGE SCALE GENOMIC DNA]</scope>
    <source>
        <strain evidence="2 3">Cbm 6</strain>
    </source>
</reference>
<dbReference type="EMBL" id="CP043494">
    <property type="protein sequence ID" value="WNG48445.1"/>
    <property type="molecule type" value="Genomic_DNA"/>
</dbReference>
<accession>A0ABY9WZ83</accession>
<evidence type="ECO:0000259" key="1">
    <source>
        <dbReference type="Pfam" id="PF20803"/>
    </source>
</evidence>
<dbReference type="InterPro" id="IPR048846">
    <property type="entry name" value="PaaX-like_central"/>
</dbReference>
<proteinExistence type="predicted"/>
<keyword evidence="3" id="KW-1185">Reference proteome</keyword>
<dbReference type="Proteomes" id="UP001611383">
    <property type="component" value="Chromosome"/>
</dbReference>